<dbReference type="PANTHER" id="PTHR23183">
    <property type="entry name" value="NOP14"/>
    <property type="match status" value="1"/>
</dbReference>
<feature type="region of interest" description="Disordered" evidence="7">
    <location>
        <begin position="1"/>
        <end position="80"/>
    </location>
</feature>
<comment type="caution">
    <text evidence="8">The sequence shown here is derived from an EMBL/GenBank/DDBJ whole genome shotgun (WGS) entry which is preliminary data.</text>
</comment>
<feature type="compositionally biased region" description="Gly residues" evidence="7">
    <location>
        <begin position="750"/>
        <end position="762"/>
    </location>
</feature>
<organism evidence="8 9">
    <name type="scientific">Triparma verrucosa</name>
    <dbReference type="NCBI Taxonomy" id="1606542"/>
    <lineage>
        <taxon>Eukaryota</taxon>
        <taxon>Sar</taxon>
        <taxon>Stramenopiles</taxon>
        <taxon>Ochrophyta</taxon>
        <taxon>Bolidophyceae</taxon>
        <taxon>Parmales</taxon>
        <taxon>Triparmaceae</taxon>
        <taxon>Triparma</taxon>
    </lineage>
</organism>
<dbReference type="GO" id="GO:0032040">
    <property type="term" value="C:small-subunit processome"/>
    <property type="evidence" value="ECO:0007669"/>
    <property type="project" value="InterPro"/>
</dbReference>
<feature type="compositionally biased region" description="Acidic residues" evidence="7">
    <location>
        <begin position="348"/>
        <end position="360"/>
    </location>
</feature>
<evidence type="ECO:0000256" key="7">
    <source>
        <dbReference type="SAM" id="MobiDB-lite"/>
    </source>
</evidence>
<dbReference type="GO" id="GO:0030692">
    <property type="term" value="C:Noc4p-Nop14p complex"/>
    <property type="evidence" value="ECO:0007669"/>
    <property type="project" value="TreeGrafter"/>
</dbReference>
<keyword evidence="9" id="KW-1185">Reference proteome</keyword>
<comment type="similarity">
    <text evidence="2">Belongs to the NOP14 family.</text>
</comment>
<dbReference type="EMBL" id="BRXX01000519">
    <property type="protein sequence ID" value="GMI15423.1"/>
    <property type="molecule type" value="Genomic_DNA"/>
</dbReference>
<reference evidence="9" key="1">
    <citation type="journal article" date="2023" name="Commun. Biol.">
        <title>Genome analysis of Parmales, the sister group of diatoms, reveals the evolutionary specialization of diatoms from phago-mixotrophs to photoautotrophs.</title>
        <authorList>
            <person name="Ban H."/>
            <person name="Sato S."/>
            <person name="Yoshikawa S."/>
            <person name="Yamada K."/>
            <person name="Nakamura Y."/>
            <person name="Ichinomiya M."/>
            <person name="Sato N."/>
            <person name="Blanc-Mathieu R."/>
            <person name="Endo H."/>
            <person name="Kuwata A."/>
            <person name="Ogata H."/>
        </authorList>
    </citation>
    <scope>NUCLEOTIDE SEQUENCE [LARGE SCALE GENOMIC DNA]</scope>
    <source>
        <strain evidence="9">NIES 3699</strain>
    </source>
</reference>
<keyword evidence="5" id="KW-0539">Nucleus</keyword>
<evidence type="ECO:0000313" key="8">
    <source>
        <dbReference type="EMBL" id="GMI15423.1"/>
    </source>
</evidence>
<feature type="compositionally biased region" description="Basic and acidic residues" evidence="7">
    <location>
        <begin position="289"/>
        <end position="309"/>
    </location>
</feature>
<proteinExistence type="inferred from homology"/>
<gene>
    <name evidence="8" type="ORF">TrVE_jg5288</name>
</gene>
<keyword evidence="4" id="KW-0698">rRNA processing</keyword>
<dbReference type="GO" id="GO:0030490">
    <property type="term" value="P:maturation of SSU-rRNA"/>
    <property type="evidence" value="ECO:0007669"/>
    <property type="project" value="TreeGrafter"/>
</dbReference>
<dbReference type="PANTHER" id="PTHR23183:SF0">
    <property type="entry name" value="NUCLEOLAR PROTEIN 14"/>
    <property type="match status" value="1"/>
</dbReference>
<comment type="function">
    <text evidence="6">Involved in nucleolar processing of pre-18S ribosomal RNA. Has a role in the nuclear export of 40S pre-ribosomal subunit to the cytoplasm.</text>
</comment>
<evidence type="ECO:0000313" key="9">
    <source>
        <dbReference type="Proteomes" id="UP001165160"/>
    </source>
</evidence>
<keyword evidence="3" id="KW-0690">Ribosome biogenesis</keyword>
<evidence type="ECO:0000256" key="6">
    <source>
        <dbReference type="ARBA" id="ARBA00024695"/>
    </source>
</evidence>
<feature type="region of interest" description="Disordered" evidence="7">
    <location>
        <begin position="665"/>
        <end position="780"/>
    </location>
</feature>
<feature type="compositionally biased region" description="Polar residues" evidence="7">
    <location>
        <begin position="15"/>
        <end position="32"/>
    </location>
</feature>
<dbReference type="InterPro" id="IPR007276">
    <property type="entry name" value="Nop14"/>
</dbReference>
<name>A0A9W7KXH7_9STRA</name>
<evidence type="ECO:0000256" key="1">
    <source>
        <dbReference type="ARBA" id="ARBA00004604"/>
    </source>
</evidence>
<accession>A0A9W7KXH7</accession>
<dbReference type="Proteomes" id="UP001165160">
    <property type="component" value="Unassembled WGS sequence"/>
</dbReference>
<feature type="compositionally biased region" description="Basic and acidic residues" evidence="7">
    <location>
        <begin position="665"/>
        <end position="693"/>
    </location>
</feature>
<sequence length="780" mass="88701">MSSPLTSLHRHKKNPSPSNPFSIRSNKSQKFSVLNRRVHGSHRDTSRSTSKSLSSRSSLSAEYKNRNSSNKFKDKRFGVNDGSLSTDTVMLERFKRERVHQSKKTNKYNLAPSIPITHKGEKMNSKKALEDTLDFDDSDDEKVVGNLDKADTQMHFGGGSLGKRIREQNPYGSTEPKTLSEIYAGRVSELDDVIRMSKVRKMEKRKMKEEQAEGFEGVDSAFDELRGLLNFRDNGVEKEEERMRRKRVRLGEEEGDDNDLWESEVKMLAFEKKSKASDRTKTIDEIRKEEAEELKEKEERRLKRMKGDFEGDDLSDVEDNEMKITAEGIKYVDKFGNDVTETSNPNESEPEQTSDSEDSSQAENALSAMAALNESDSEDDLPPLPVGSNVSANFRANEQFQGDGGDVQRNIQCEGLKEVMWRIKEDEEEGVKGVWTRRVGFLERKEEKIGRDTEVKVGRNGRNREGEEEFSTMLGWGDIFLGRMAWEVFSSTDARHGVLGRLGGVFGRILEGAIFRTGDELRKGCVVAEGMVNLYQERWCSEVVGFLVDVVDFFAGEKVGRIKLLKPEKVPVKMKLTEMDEREMVKGCLDMCIVLGERIAKVWRTEVEATSNLLESFRGLMKVVKDPRVKALVTTLDYKGPRPEIRLRAKKTTLEKSVVSLDPRINEDDKYRHSKDKGKEKQKAIRDKMQRDFKRTKKAAKRELKLDSQHLEKERRAESDKRSGEQKEKRHKNFAWLEQEQATINQQVREGGGLMKGGGTGAGARAKARGKLGVKKGGKK</sequence>
<feature type="compositionally biased region" description="Basic and acidic residues" evidence="7">
    <location>
        <begin position="701"/>
        <end position="728"/>
    </location>
</feature>
<feature type="region of interest" description="Disordered" evidence="7">
    <location>
        <begin position="335"/>
        <end position="364"/>
    </location>
</feature>
<feature type="region of interest" description="Disordered" evidence="7">
    <location>
        <begin position="154"/>
        <end position="176"/>
    </location>
</feature>
<comment type="subcellular location">
    <subcellularLocation>
        <location evidence="1">Nucleus</location>
        <location evidence="1">Nucleolus</location>
    </subcellularLocation>
</comment>
<feature type="region of interest" description="Disordered" evidence="7">
    <location>
        <begin position="289"/>
        <end position="314"/>
    </location>
</feature>
<evidence type="ECO:0000256" key="2">
    <source>
        <dbReference type="ARBA" id="ARBA00007466"/>
    </source>
</evidence>
<evidence type="ECO:0000256" key="3">
    <source>
        <dbReference type="ARBA" id="ARBA00022517"/>
    </source>
</evidence>
<feature type="compositionally biased region" description="Basic residues" evidence="7">
    <location>
        <begin position="766"/>
        <end position="780"/>
    </location>
</feature>
<feature type="compositionally biased region" description="Low complexity" evidence="7">
    <location>
        <begin position="47"/>
        <end position="60"/>
    </location>
</feature>
<dbReference type="Pfam" id="PF04147">
    <property type="entry name" value="Nop14"/>
    <property type="match status" value="2"/>
</dbReference>
<protein>
    <submittedName>
        <fullName evidence="8">Uncharacterized protein</fullName>
    </submittedName>
</protein>
<evidence type="ECO:0000256" key="5">
    <source>
        <dbReference type="ARBA" id="ARBA00023242"/>
    </source>
</evidence>
<evidence type="ECO:0000256" key="4">
    <source>
        <dbReference type="ARBA" id="ARBA00022552"/>
    </source>
</evidence>
<dbReference type="AlphaFoldDB" id="A0A9W7KXH7"/>